<evidence type="ECO:0000259" key="9">
    <source>
        <dbReference type="Pfam" id="PF16282"/>
    </source>
</evidence>
<keyword evidence="3" id="KW-0805">Transcription regulation</keyword>
<dbReference type="Pfam" id="PF05499">
    <property type="entry name" value="DMAP1"/>
    <property type="match status" value="1"/>
</dbReference>
<feature type="region of interest" description="Disordered" evidence="7">
    <location>
        <begin position="428"/>
        <end position="461"/>
    </location>
</feature>
<feature type="region of interest" description="Disordered" evidence="7">
    <location>
        <begin position="278"/>
        <end position="305"/>
    </location>
</feature>
<evidence type="ECO:0000259" key="8">
    <source>
        <dbReference type="Pfam" id="PF05499"/>
    </source>
</evidence>
<dbReference type="Pfam" id="PF16282">
    <property type="entry name" value="SANT_DAMP1_like"/>
    <property type="match status" value="1"/>
</dbReference>
<dbReference type="PANTHER" id="PTHR12855:SF10">
    <property type="entry name" value="DNA METHYLTRANSFERASE 1-ASSOCIATED PROTEIN 1"/>
    <property type="match status" value="1"/>
</dbReference>
<evidence type="ECO:0000313" key="11">
    <source>
        <dbReference type="Proteomes" id="UP001642483"/>
    </source>
</evidence>
<gene>
    <name evidence="10" type="ORF">CVLEPA_LOCUS15102</name>
</gene>
<feature type="domain" description="DNA methyltransferase 1-associated 1" evidence="8">
    <location>
        <begin position="242"/>
        <end position="407"/>
    </location>
</feature>
<evidence type="ECO:0000256" key="1">
    <source>
        <dbReference type="ARBA" id="ARBA00004123"/>
    </source>
</evidence>
<dbReference type="InterPro" id="IPR027109">
    <property type="entry name" value="Swc4/Dmap1"/>
</dbReference>
<comment type="caution">
    <text evidence="10">The sequence shown here is derived from an EMBL/GenBank/DDBJ whole genome shotgun (WGS) entry which is preliminary data.</text>
</comment>
<keyword evidence="4" id="KW-0804">Transcription</keyword>
<evidence type="ECO:0000256" key="7">
    <source>
        <dbReference type="SAM" id="MobiDB-lite"/>
    </source>
</evidence>
<proteinExistence type="predicted"/>
<evidence type="ECO:0008006" key="12">
    <source>
        <dbReference type="Google" id="ProtNLM"/>
    </source>
</evidence>
<evidence type="ECO:0000313" key="10">
    <source>
        <dbReference type="EMBL" id="CAK8684099.1"/>
    </source>
</evidence>
<keyword evidence="5" id="KW-0539">Nucleus</keyword>
<name>A0ABP0FWW6_CLALP</name>
<dbReference type="InterPro" id="IPR032563">
    <property type="entry name" value="DAMP1_SANT-like"/>
</dbReference>
<dbReference type="Proteomes" id="UP001642483">
    <property type="component" value="Unassembled WGS sequence"/>
</dbReference>
<dbReference type="Gene3D" id="1.10.10.60">
    <property type="entry name" value="Homeodomain-like"/>
    <property type="match status" value="1"/>
</dbReference>
<keyword evidence="2" id="KW-0156">Chromatin regulator</keyword>
<evidence type="ECO:0000256" key="4">
    <source>
        <dbReference type="ARBA" id="ARBA00023163"/>
    </source>
</evidence>
<evidence type="ECO:0000256" key="2">
    <source>
        <dbReference type="ARBA" id="ARBA00022853"/>
    </source>
</evidence>
<evidence type="ECO:0000256" key="6">
    <source>
        <dbReference type="SAM" id="Coils"/>
    </source>
</evidence>
<comment type="subcellular location">
    <subcellularLocation>
        <location evidence="1">Nucleus</location>
    </subcellularLocation>
</comment>
<protein>
    <recommendedName>
        <fullName evidence="12">DNA methyltransferase 1-associated protein 1</fullName>
    </recommendedName>
</protein>
<keyword evidence="11" id="KW-1185">Reference proteome</keyword>
<dbReference type="EMBL" id="CAWYQH010000097">
    <property type="protein sequence ID" value="CAK8684099.1"/>
    <property type="molecule type" value="Genomic_DNA"/>
</dbReference>
<keyword evidence="6" id="KW-0175">Coiled coil</keyword>
<feature type="coiled-coil region" evidence="6">
    <location>
        <begin position="233"/>
        <end position="270"/>
    </location>
</feature>
<feature type="domain" description="DAMP1 SANT/Myb-like" evidence="9">
    <location>
        <begin position="120"/>
        <end position="201"/>
    </location>
</feature>
<dbReference type="PANTHER" id="PTHR12855">
    <property type="entry name" value="DNA METHYLTRANSFERASE 1-ASSOCIATED PROTEIN 1 FAMILY MEMBER"/>
    <property type="match status" value="1"/>
</dbReference>
<accession>A0ABP0FWW6</accession>
<reference evidence="10 11" key="1">
    <citation type="submission" date="2024-02" db="EMBL/GenBank/DDBJ databases">
        <authorList>
            <person name="Daric V."/>
            <person name="Darras S."/>
        </authorList>
    </citation>
    <scope>NUCLEOTIDE SEQUENCE [LARGE SCALE GENOMIC DNA]</scope>
</reference>
<sequence>MAATSDVCDILELRGEESKTITKARIISEGQKKKPKAKQNAFKRPEGMHRELYALLYHDNMDKPPLLPTDTSLTYQTAKAKLGGCTVVRPWKWMPFTNPARTDGAIFYHWRREEDEGKDYTFAKFDKKVKIPVYSEQEYHQYLSSDDWNQDETDHLFDLCRRFDLRWHVIFDRYDHARFPRDKKRMLEDLKERYYGTCNSLGKAHKQLSEKYDEIVYDADHERRRRQQLVRLFARTEEQVEEEAMLIQELKRIEARKRERERKSQDLQKLIALDTGKDGLRRAERKSNKKKFPGSGSKKDGHGVDEKVSETTYGIKFSDCKSAGVMLRSQMMKLPTSVGQKKAKSLELLLNELKIDQHPMPTEEVAQLFNRLRSDMVYLYDLKMAYANYEMELQTLRYKWDALAPGHLPPVKDAIPLRGLSDSLNINKHTSKTDGENTSKVDSAADQVIDVGCPSPPAVKS</sequence>
<dbReference type="InterPro" id="IPR008468">
    <property type="entry name" value="DMAP1"/>
</dbReference>
<evidence type="ECO:0000256" key="3">
    <source>
        <dbReference type="ARBA" id="ARBA00023015"/>
    </source>
</evidence>
<evidence type="ECO:0000256" key="5">
    <source>
        <dbReference type="ARBA" id="ARBA00023242"/>
    </source>
</evidence>
<organism evidence="10 11">
    <name type="scientific">Clavelina lepadiformis</name>
    <name type="common">Light-bulb sea squirt</name>
    <name type="synonym">Ascidia lepadiformis</name>
    <dbReference type="NCBI Taxonomy" id="159417"/>
    <lineage>
        <taxon>Eukaryota</taxon>
        <taxon>Metazoa</taxon>
        <taxon>Chordata</taxon>
        <taxon>Tunicata</taxon>
        <taxon>Ascidiacea</taxon>
        <taxon>Aplousobranchia</taxon>
        <taxon>Clavelinidae</taxon>
        <taxon>Clavelina</taxon>
    </lineage>
</organism>